<dbReference type="Gene3D" id="3.40.50.300">
    <property type="entry name" value="P-loop containing nucleotide triphosphate hydrolases"/>
    <property type="match status" value="1"/>
</dbReference>
<protein>
    <submittedName>
        <fullName evidence="3">CpaF family protein</fullName>
    </submittedName>
</protein>
<dbReference type="InterPro" id="IPR027417">
    <property type="entry name" value="P-loop_NTPase"/>
</dbReference>
<feature type="domain" description="Bacterial type II secretion system protein E" evidence="2">
    <location>
        <begin position="69"/>
        <end position="347"/>
    </location>
</feature>
<sequence length="421" mass="47647">MKTLKEQIIERLLDYLDLRKFIIIDQNDLKVQKKVEATLQDVFNEFSSQMPDLNLRNKLYEEVLNEVLGFGPLQDFINDPEVVEIMVNNARQIYIEKNGKLQLTDKQFSSDEAVRNIIERIVAPLGRRIDESSPMVDARLADGSRVHAIIPPLSLQGPMLTIRKFLPTVFSLEDLLKFDSISAAMGEFLRYCVQLRANIIASGKTSSGKTTLLNILSSFIPLDERIITIEDSAELKMNQAHVCRLEYRPPNLEGKGEVTIRELLRNSLRMRPDRIIVGECRGVETLDMTQAMNTGHDGSLSTAHANSPLDLLHRLETMALTGNVTMPASTLRRQIASAIQFIVHTTRFADGSRKVTEIDELLGLDDDQYILQKIFTFRQTGLRIGGKVEGYYEATGVIPRFFIEAEREGYQIPMDLFSPST</sequence>
<accession>A0ABV6Z2Y0</accession>
<dbReference type="Pfam" id="PF00437">
    <property type="entry name" value="T2SSE"/>
    <property type="match status" value="1"/>
</dbReference>
<name>A0ABV6Z2Y0_UNCC1</name>
<dbReference type="InterPro" id="IPR001482">
    <property type="entry name" value="T2SS/T4SS_dom"/>
</dbReference>
<gene>
    <name evidence="3" type="ORF">ACFL27_21680</name>
</gene>
<dbReference type="PANTHER" id="PTHR30486">
    <property type="entry name" value="TWITCHING MOTILITY PROTEIN PILT"/>
    <property type="match status" value="1"/>
</dbReference>
<keyword evidence="4" id="KW-1185">Reference proteome</keyword>
<evidence type="ECO:0000256" key="1">
    <source>
        <dbReference type="ARBA" id="ARBA00006611"/>
    </source>
</evidence>
<evidence type="ECO:0000313" key="4">
    <source>
        <dbReference type="Proteomes" id="UP001594351"/>
    </source>
</evidence>
<dbReference type="SUPFAM" id="SSF52540">
    <property type="entry name" value="P-loop containing nucleoside triphosphate hydrolases"/>
    <property type="match status" value="1"/>
</dbReference>
<dbReference type="Gene3D" id="3.30.450.380">
    <property type="match status" value="1"/>
</dbReference>
<evidence type="ECO:0000313" key="3">
    <source>
        <dbReference type="EMBL" id="MFC1852817.1"/>
    </source>
</evidence>
<dbReference type="InterPro" id="IPR050921">
    <property type="entry name" value="T4SS_GSP_E_ATPase"/>
</dbReference>
<evidence type="ECO:0000259" key="2">
    <source>
        <dbReference type="Pfam" id="PF00437"/>
    </source>
</evidence>
<dbReference type="CDD" id="cd01130">
    <property type="entry name" value="VirB11-like_ATPase"/>
    <property type="match status" value="1"/>
</dbReference>
<dbReference type="Proteomes" id="UP001594351">
    <property type="component" value="Unassembled WGS sequence"/>
</dbReference>
<comment type="caution">
    <text evidence="3">The sequence shown here is derived from an EMBL/GenBank/DDBJ whole genome shotgun (WGS) entry which is preliminary data.</text>
</comment>
<proteinExistence type="inferred from homology"/>
<comment type="similarity">
    <text evidence="1">Belongs to the GSP E family.</text>
</comment>
<reference evidence="3 4" key="1">
    <citation type="submission" date="2024-09" db="EMBL/GenBank/DDBJ databases">
        <title>Laminarin stimulates single cell rates of sulfate reduction while oxygen inhibits transcriptomic activity in coastal marine sediment.</title>
        <authorList>
            <person name="Lindsay M."/>
            <person name="Orcutt B."/>
            <person name="Emerson D."/>
            <person name="Stepanauskas R."/>
            <person name="D'Angelo T."/>
        </authorList>
    </citation>
    <scope>NUCLEOTIDE SEQUENCE [LARGE SCALE GENOMIC DNA]</scope>
    <source>
        <strain evidence="3">SAG AM-311-K15</strain>
    </source>
</reference>
<dbReference type="EMBL" id="JBHPBY010000371">
    <property type="protein sequence ID" value="MFC1852817.1"/>
    <property type="molecule type" value="Genomic_DNA"/>
</dbReference>
<dbReference type="PANTHER" id="PTHR30486:SF15">
    <property type="entry name" value="TYPE II_IV SECRETION SYSTEM ATPASE"/>
    <property type="match status" value="1"/>
</dbReference>
<organism evidence="3 4">
    <name type="scientific">candidate division CSSED10-310 bacterium</name>
    <dbReference type="NCBI Taxonomy" id="2855610"/>
    <lineage>
        <taxon>Bacteria</taxon>
        <taxon>Bacteria division CSSED10-310</taxon>
    </lineage>
</organism>